<dbReference type="EMBL" id="KZ678144">
    <property type="protein sequence ID" value="PSN61511.1"/>
    <property type="molecule type" value="Genomic_DNA"/>
</dbReference>
<organism evidence="8 9">
    <name type="scientific">Corynespora cassiicola Philippines</name>
    <dbReference type="NCBI Taxonomy" id="1448308"/>
    <lineage>
        <taxon>Eukaryota</taxon>
        <taxon>Fungi</taxon>
        <taxon>Dikarya</taxon>
        <taxon>Ascomycota</taxon>
        <taxon>Pezizomycotina</taxon>
        <taxon>Dothideomycetes</taxon>
        <taxon>Pleosporomycetidae</taxon>
        <taxon>Pleosporales</taxon>
        <taxon>Corynesporascaceae</taxon>
        <taxon>Corynespora</taxon>
    </lineage>
</organism>
<keyword evidence="3" id="KW-0805">Transcription regulation</keyword>
<dbReference type="STRING" id="1448308.A0A2T2N7S2"/>
<dbReference type="GO" id="GO:0003677">
    <property type="term" value="F:DNA binding"/>
    <property type="evidence" value="ECO:0007669"/>
    <property type="project" value="UniProtKB-KW"/>
</dbReference>
<evidence type="ECO:0000259" key="7">
    <source>
        <dbReference type="PROSITE" id="PS50048"/>
    </source>
</evidence>
<dbReference type="OrthoDB" id="3172332at2759"/>
<dbReference type="PROSITE" id="PS50048">
    <property type="entry name" value="ZN2_CY6_FUNGAL_2"/>
    <property type="match status" value="1"/>
</dbReference>
<dbReference type="PANTHER" id="PTHR36206">
    <property type="entry name" value="ASPERCRYPTIN BIOSYNTHESIS CLUSTER-SPECIFIC TRANSCRIPTION REGULATOR ATNN-RELATED"/>
    <property type="match status" value="1"/>
</dbReference>
<keyword evidence="5" id="KW-0804">Transcription</keyword>
<proteinExistence type="predicted"/>
<keyword evidence="1" id="KW-0479">Metal-binding</keyword>
<name>A0A2T2N7S2_CORCC</name>
<evidence type="ECO:0000256" key="6">
    <source>
        <dbReference type="ARBA" id="ARBA00023242"/>
    </source>
</evidence>
<dbReference type="Gene3D" id="4.10.240.10">
    <property type="entry name" value="Zn(2)-C6 fungal-type DNA-binding domain"/>
    <property type="match status" value="1"/>
</dbReference>
<dbReference type="SMART" id="SM00066">
    <property type="entry name" value="GAL4"/>
    <property type="match status" value="1"/>
</dbReference>
<reference evidence="8 9" key="1">
    <citation type="journal article" date="2018" name="Front. Microbiol.">
        <title>Genome-Wide Analysis of Corynespora cassiicola Leaf Fall Disease Putative Effectors.</title>
        <authorList>
            <person name="Lopez D."/>
            <person name="Ribeiro S."/>
            <person name="Label P."/>
            <person name="Fumanal B."/>
            <person name="Venisse J.S."/>
            <person name="Kohler A."/>
            <person name="de Oliveira R.R."/>
            <person name="Labutti K."/>
            <person name="Lipzen A."/>
            <person name="Lail K."/>
            <person name="Bauer D."/>
            <person name="Ohm R.A."/>
            <person name="Barry K.W."/>
            <person name="Spatafora J."/>
            <person name="Grigoriev I.V."/>
            <person name="Martin F.M."/>
            <person name="Pujade-Renaud V."/>
        </authorList>
    </citation>
    <scope>NUCLEOTIDE SEQUENCE [LARGE SCALE GENOMIC DNA]</scope>
    <source>
        <strain evidence="8 9">Philippines</strain>
    </source>
</reference>
<evidence type="ECO:0000256" key="2">
    <source>
        <dbReference type="ARBA" id="ARBA00022833"/>
    </source>
</evidence>
<evidence type="ECO:0000313" key="8">
    <source>
        <dbReference type="EMBL" id="PSN61511.1"/>
    </source>
</evidence>
<dbReference type="SUPFAM" id="SSF57701">
    <property type="entry name" value="Zn2/Cys6 DNA-binding domain"/>
    <property type="match status" value="1"/>
</dbReference>
<dbReference type="PANTHER" id="PTHR36206:SF16">
    <property type="entry name" value="TRANSCRIPTION FACTOR DOMAIN-CONTAINING PROTEIN-RELATED"/>
    <property type="match status" value="1"/>
</dbReference>
<keyword evidence="6" id="KW-0539">Nucleus</keyword>
<dbReference type="Proteomes" id="UP000240883">
    <property type="component" value="Unassembled WGS sequence"/>
</dbReference>
<dbReference type="GO" id="GO:0000981">
    <property type="term" value="F:DNA-binding transcription factor activity, RNA polymerase II-specific"/>
    <property type="evidence" value="ECO:0007669"/>
    <property type="project" value="InterPro"/>
</dbReference>
<dbReference type="InterPro" id="IPR052360">
    <property type="entry name" value="Transcr_Regulatory_Proteins"/>
</dbReference>
<evidence type="ECO:0000256" key="1">
    <source>
        <dbReference type="ARBA" id="ARBA00022723"/>
    </source>
</evidence>
<gene>
    <name evidence="8" type="ORF">BS50DRAFT_152970</name>
</gene>
<dbReference type="InterPro" id="IPR001138">
    <property type="entry name" value="Zn2Cys6_DnaBD"/>
</dbReference>
<dbReference type="InterPro" id="IPR021858">
    <property type="entry name" value="Fun_TF"/>
</dbReference>
<keyword evidence="4" id="KW-0238">DNA-binding</keyword>
<evidence type="ECO:0000256" key="4">
    <source>
        <dbReference type="ARBA" id="ARBA00023125"/>
    </source>
</evidence>
<dbReference type="GO" id="GO:0008270">
    <property type="term" value="F:zinc ion binding"/>
    <property type="evidence" value="ECO:0007669"/>
    <property type="project" value="InterPro"/>
</dbReference>
<sequence>MRVTSRCGTCRARKIKCDRGRPACKRCVSTGRVCEGYGVWGGGNNPSNQKWPMARAPLLVAQAISPMASGRLSPDERVYTEWFVQNTAARMSGVFISTFWHTLILQANFHETAILHATVALAAAHKRHMLSLDAPNDDESLDEEERYTLCQYNKAITHIRPFFANKDRASVRVVLITCMIFTCLEFLRGRYQTGHQHLRNGLRLLEETHPHDNSSEDAWLFEVFFTLNVQTALFQYSLTPKQMQRPPPLPSIPSSTQFDNILQARQSLDRFSNMTYRLYAEQRLPEDPRPYTEMLLCQRFVSESLSNWKSAFDGLQTNLLTGSAQALSRFDTYALYILHINYTLTTILAATCLRREDEMVFDHHTPSFNSILEQLVNLMKLVSPQKLTTDPTASGCERWAFCADMGVIPPLYYTAIKCRVLHLRRRAIELLRLANNQEGIWDATLCAAIAEVAIRDEELRSGFHINANGSPLGEHESEAMIPEQARIQDIEIILPDEPRGRVGVVYKRRQEDGSWGSFERDFVYVRQSGYAMV</sequence>
<accession>A0A2T2N7S2</accession>
<dbReference type="Pfam" id="PF11951">
    <property type="entry name" value="Fungal_trans_2"/>
    <property type="match status" value="1"/>
</dbReference>
<evidence type="ECO:0000313" key="9">
    <source>
        <dbReference type="Proteomes" id="UP000240883"/>
    </source>
</evidence>
<dbReference type="CDD" id="cd00067">
    <property type="entry name" value="GAL4"/>
    <property type="match status" value="1"/>
</dbReference>
<evidence type="ECO:0000256" key="3">
    <source>
        <dbReference type="ARBA" id="ARBA00023015"/>
    </source>
</evidence>
<feature type="domain" description="Zn(2)-C6 fungal-type" evidence="7">
    <location>
        <begin position="6"/>
        <end position="34"/>
    </location>
</feature>
<evidence type="ECO:0000256" key="5">
    <source>
        <dbReference type="ARBA" id="ARBA00023163"/>
    </source>
</evidence>
<dbReference type="InterPro" id="IPR036864">
    <property type="entry name" value="Zn2-C6_fun-type_DNA-bd_sf"/>
</dbReference>
<protein>
    <recommendedName>
        <fullName evidence="7">Zn(2)-C6 fungal-type domain-containing protein</fullName>
    </recommendedName>
</protein>
<keyword evidence="9" id="KW-1185">Reference proteome</keyword>
<dbReference type="AlphaFoldDB" id="A0A2T2N7S2"/>
<keyword evidence="2" id="KW-0862">Zinc</keyword>
<dbReference type="Pfam" id="PF00172">
    <property type="entry name" value="Zn_clus"/>
    <property type="match status" value="1"/>
</dbReference>